<dbReference type="Proteomes" id="UP000238312">
    <property type="component" value="Unassembled WGS sequence"/>
</dbReference>
<reference evidence="2 3" key="1">
    <citation type="submission" date="2018-03" db="EMBL/GenBank/DDBJ databases">
        <title>Genomic Encyclopedia of Type Strains, Phase III (KMG-III): the genomes of soil and plant-associated and newly described type strains.</title>
        <authorList>
            <person name="Whitman W."/>
        </authorList>
    </citation>
    <scope>NUCLEOTIDE SEQUENCE [LARGE SCALE GENOMIC DNA]</scope>
    <source>
        <strain evidence="2 3">CGMCC 4.7104</strain>
    </source>
</reference>
<feature type="transmembrane region" description="Helical" evidence="1">
    <location>
        <begin position="154"/>
        <end position="174"/>
    </location>
</feature>
<feature type="transmembrane region" description="Helical" evidence="1">
    <location>
        <begin position="81"/>
        <end position="105"/>
    </location>
</feature>
<dbReference type="AlphaFoldDB" id="A0A2T0N3X1"/>
<evidence type="ECO:0000313" key="3">
    <source>
        <dbReference type="Proteomes" id="UP000238312"/>
    </source>
</evidence>
<dbReference type="RefSeq" id="WP_219911785.1">
    <property type="nucleotide sequence ID" value="NZ_PVNG01000005.1"/>
</dbReference>
<proteinExistence type="predicted"/>
<comment type="caution">
    <text evidence="2">The sequence shown here is derived from an EMBL/GenBank/DDBJ whole genome shotgun (WGS) entry which is preliminary data.</text>
</comment>
<dbReference type="EMBL" id="PVNG01000005">
    <property type="protein sequence ID" value="PRX66830.1"/>
    <property type="molecule type" value="Genomic_DNA"/>
</dbReference>
<evidence type="ECO:0000313" key="2">
    <source>
        <dbReference type="EMBL" id="PRX66830.1"/>
    </source>
</evidence>
<evidence type="ECO:0008006" key="4">
    <source>
        <dbReference type="Google" id="ProtNLM"/>
    </source>
</evidence>
<keyword evidence="1" id="KW-0812">Transmembrane</keyword>
<feature type="transmembrane region" description="Helical" evidence="1">
    <location>
        <begin position="111"/>
        <end position="133"/>
    </location>
</feature>
<accession>A0A2T0N3X1</accession>
<keyword evidence="3" id="KW-1185">Reference proteome</keyword>
<organism evidence="2 3">
    <name type="scientific">Nonomuraea fuscirosea</name>
    <dbReference type="NCBI Taxonomy" id="1291556"/>
    <lineage>
        <taxon>Bacteria</taxon>
        <taxon>Bacillati</taxon>
        <taxon>Actinomycetota</taxon>
        <taxon>Actinomycetes</taxon>
        <taxon>Streptosporangiales</taxon>
        <taxon>Streptosporangiaceae</taxon>
        <taxon>Nonomuraea</taxon>
    </lineage>
</organism>
<name>A0A2T0N3X1_9ACTN</name>
<protein>
    <recommendedName>
        <fullName evidence="4">Membrane protein YesL</fullName>
    </recommendedName>
</protein>
<feature type="transmembrane region" description="Helical" evidence="1">
    <location>
        <begin position="20"/>
        <end position="47"/>
    </location>
</feature>
<gene>
    <name evidence="2" type="ORF">B0I32_105270</name>
</gene>
<sequence>MPRLPSAPRREPGELFGPGFTLFADMLLAGLLTAVVSLPVVTLPAAFAAASASLRRSAEGGHVTAGAYFGHLRARLSARGLAAGLALPVVVVVLLVDAALVRAGLPGAGVMASALALLALGGAVVGLRATALAEPYALSAREALRRTAGDPRGTLLLACAVLLAALLAWSIPMLTPLLPGPLAFAATAVDLRSAPEPRS</sequence>
<keyword evidence="1" id="KW-0472">Membrane</keyword>
<evidence type="ECO:0000256" key="1">
    <source>
        <dbReference type="SAM" id="Phobius"/>
    </source>
</evidence>
<keyword evidence="1" id="KW-1133">Transmembrane helix</keyword>